<organism evidence="3 4">
    <name type="scientific">Eiseniibacteriota bacterium</name>
    <dbReference type="NCBI Taxonomy" id="2212470"/>
    <lineage>
        <taxon>Bacteria</taxon>
        <taxon>Candidatus Eiseniibacteriota</taxon>
    </lineage>
</organism>
<dbReference type="Pfam" id="PF08818">
    <property type="entry name" value="DUF1801"/>
    <property type="match status" value="1"/>
</dbReference>
<proteinExistence type="predicted"/>
<evidence type="ECO:0000256" key="1">
    <source>
        <dbReference type="SAM" id="MobiDB-lite"/>
    </source>
</evidence>
<name>A0A956NFT5_UNCEI</name>
<feature type="region of interest" description="Disordered" evidence="1">
    <location>
        <begin position="119"/>
        <end position="170"/>
    </location>
</feature>
<dbReference type="Proteomes" id="UP000739538">
    <property type="component" value="Unassembled WGS sequence"/>
</dbReference>
<dbReference type="InterPro" id="IPR014922">
    <property type="entry name" value="YdhG-like"/>
</dbReference>
<protein>
    <submittedName>
        <fullName evidence="3">DUF1801 domain-containing protein</fullName>
    </submittedName>
</protein>
<feature type="compositionally biased region" description="Basic residues" evidence="1">
    <location>
        <begin position="128"/>
        <end position="152"/>
    </location>
</feature>
<gene>
    <name evidence="3" type="ORF">KDA27_19525</name>
</gene>
<dbReference type="AlphaFoldDB" id="A0A956NFT5"/>
<feature type="domain" description="YdhG-like" evidence="2">
    <location>
        <begin position="20"/>
        <end position="112"/>
    </location>
</feature>
<feature type="compositionally biased region" description="Low complexity" evidence="1">
    <location>
        <begin position="153"/>
        <end position="162"/>
    </location>
</feature>
<evidence type="ECO:0000259" key="2">
    <source>
        <dbReference type="Pfam" id="PF08818"/>
    </source>
</evidence>
<dbReference type="EMBL" id="JAGQHS010000134">
    <property type="protein sequence ID" value="MCA9757992.1"/>
    <property type="molecule type" value="Genomic_DNA"/>
</dbReference>
<accession>A0A956NFT5</accession>
<comment type="caution">
    <text evidence="3">The sequence shown here is derived from an EMBL/GenBank/DDBJ whole genome shotgun (WGS) entry which is preliminary data.</text>
</comment>
<dbReference type="SUPFAM" id="SSF159888">
    <property type="entry name" value="YdhG-like"/>
    <property type="match status" value="1"/>
</dbReference>
<evidence type="ECO:0000313" key="4">
    <source>
        <dbReference type="Proteomes" id="UP000739538"/>
    </source>
</evidence>
<reference evidence="3" key="2">
    <citation type="journal article" date="2021" name="Microbiome">
        <title>Successional dynamics and alternative stable states in a saline activated sludge microbial community over 9 years.</title>
        <authorList>
            <person name="Wang Y."/>
            <person name="Ye J."/>
            <person name="Ju F."/>
            <person name="Liu L."/>
            <person name="Boyd J.A."/>
            <person name="Deng Y."/>
            <person name="Parks D.H."/>
            <person name="Jiang X."/>
            <person name="Yin X."/>
            <person name="Woodcroft B.J."/>
            <person name="Tyson G.W."/>
            <person name="Hugenholtz P."/>
            <person name="Polz M.F."/>
            <person name="Zhang T."/>
        </authorList>
    </citation>
    <scope>NUCLEOTIDE SEQUENCE</scope>
    <source>
        <strain evidence="3">HKST-UBA02</strain>
    </source>
</reference>
<reference evidence="3" key="1">
    <citation type="submission" date="2020-04" db="EMBL/GenBank/DDBJ databases">
        <authorList>
            <person name="Zhang T."/>
        </authorList>
    </citation>
    <scope>NUCLEOTIDE SEQUENCE</scope>
    <source>
        <strain evidence="3">HKST-UBA02</strain>
    </source>
</reference>
<sequence>MMKTTATTPDEYVECLGGWQRDTVERLRKAVRTDRRLEEALKWGHLVYLFEGPVLLIRAEETRVLFGFWRGKRLLEIESRLVPSGKYEMATVELREGDSVTTTTAKKLAKAAADLNGELGDPRDAAKPVKKAKTAKKTKLAKNTKVAKKAKTTTKAQSAKKVTATKKANR</sequence>
<evidence type="ECO:0000313" key="3">
    <source>
        <dbReference type="EMBL" id="MCA9757992.1"/>
    </source>
</evidence>